<dbReference type="InterPro" id="IPR009291">
    <property type="entry name" value="Vps62"/>
</dbReference>
<evidence type="ECO:0000313" key="1">
    <source>
        <dbReference type="EMBL" id="CAI9776649.1"/>
    </source>
</evidence>
<dbReference type="EMBL" id="OU503049">
    <property type="protein sequence ID" value="CAI9776649.1"/>
    <property type="molecule type" value="Genomic_DNA"/>
</dbReference>
<dbReference type="PANTHER" id="PTHR48173">
    <property type="entry name" value="GNK2-HOMOLOGOUS DOMAIN-CONTAINING PROTEIN"/>
    <property type="match status" value="1"/>
</dbReference>
<dbReference type="Pfam" id="PF06101">
    <property type="entry name" value="Vps62"/>
    <property type="match status" value="1"/>
</dbReference>
<name>A0AAD2E469_9LAMI</name>
<organism evidence="1 2">
    <name type="scientific">Fraxinus pennsylvanica</name>
    <dbReference type="NCBI Taxonomy" id="56036"/>
    <lineage>
        <taxon>Eukaryota</taxon>
        <taxon>Viridiplantae</taxon>
        <taxon>Streptophyta</taxon>
        <taxon>Embryophyta</taxon>
        <taxon>Tracheophyta</taxon>
        <taxon>Spermatophyta</taxon>
        <taxon>Magnoliopsida</taxon>
        <taxon>eudicotyledons</taxon>
        <taxon>Gunneridae</taxon>
        <taxon>Pentapetalae</taxon>
        <taxon>asterids</taxon>
        <taxon>lamiids</taxon>
        <taxon>Lamiales</taxon>
        <taxon>Oleaceae</taxon>
        <taxon>Oleeae</taxon>
        <taxon>Fraxinus</taxon>
    </lineage>
</organism>
<dbReference type="PANTHER" id="PTHR48173:SF1">
    <property type="entry name" value="VACUOLAR PROTEIN SORTING-ASSOCIATED PROTEIN 62"/>
    <property type="match status" value="1"/>
</dbReference>
<accession>A0AAD2E469</accession>
<sequence>MASRFRIWTGNGALVSINQLEYLVDYLTLVTTAKTSEKPLQGFVLVAREMFKSEPGHSCYSKSDSMPALVTPVDYTLVWCSDDGGDENFDTCGYFWPEKPQLEEIKCVCADLTDKCEPYRLTVNTHSTFLKVPLKVWSTRSLHRGMRGRGVSVGSFFCSGHWIPGEELDIACLKNLDNTLQAMPNLDQIHALIRLYGLIVFFHPDEAYLPSSVSWFFKNGALLFRNGDSFGVAIDSEGSNLPRGGTNDGEYWIHLPTDGRKESVKHFNLFQRFWVSRIALVRLWIIKPIA</sequence>
<keyword evidence="2" id="KW-1185">Reference proteome</keyword>
<proteinExistence type="predicted"/>
<evidence type="ECO:0000313" key="2">
    <source>
        <dbReference type="Proteomes" id="UP000834106"/>
    </source>
</evidence>
<dbReference type="AlphaFoldDB" id="A0AAD2E469"/>
<protein>
    <submittedName>
        <fullName evidence="1">Uncharacterized protein</fullName>
    </submittedName>
</protein>
<reference evidence="1" key="1">
    <citation type="submission" date="2023-05" db="EMBL/GenBank/DDBJ databases">
        <authorList>
            <person name="Huff M."/>
        </authorList>
    </citation>
    <scope>NUCLEOTIDE SEQUENCE</scope>
</reference>
<dbReference type="Proteomes" id="UP000834106">
    <property type="component" value="Chromosome 14"/>
</dbReference>
<gene>
    <name evidence="1" type="ORF">FPE_LOCUS24079</name>
</gene>